<evidence type="ECO:0000313" key="1">
    <source>
        <dbReference type="EMBL" id="EAT81081.1"/>
    </source>
</evidence>
<evidence type="ECO:0000313" key="2">
    <source>
        <dbReference type="Proteomes" id="UP000001055"/>
    </source>
</evidence>
<organism evidence="1 2">
    <name type="scientific">Phaeosphaeria nodorum (strain SN15 / ATCC MYA-4574 / FGSC 10173)</name>
    <name type="common">Glume blotch fungus</name>
    <name type="synonym">Parastagonospora nodorum</name>
    <dbReference type="NCBI Taxonomy" id="321614"/>
    <lineage>
        <taxon>Eukaryota</taxon>
        <taxon>Fungi</taxon>
        <taxon>Dikarya</taxon>
        <taxon>Ascomycota</taxon>
        <taxon>Pezizomycotina</taxon>
        <taxon>Dothideomycetes</taxon>
        <taxon>Pleosporomycetidae</taxon>
        <taxon>Pleosporales</taxon>
        <taxon>Pleosporineae</taxon>
        <taxon>Phaeosphaeriaceae</taxon>
        <taxon>Parastagonospora</taxon>
    </lineage>
</organism>
<accession>Q0UA41</accession>
<dbReference type="GeneID" id="5978524"/>
<proteinExistence type="predicted"/>
<gene>
    <name evidence="1" type="ORF">SNOG_11373</name>
</gene>
<protein>
    <submittedName>
        <fullName evidence="1">Uncharacterized protein</fullName>
    </submittedName>
</protein>
<dbReference type="Proteomes" id="UP000001055">
    <property type="component" value="Unassembled WGS sequence"/>
</dbReference>
<dbReference type="InParanoid" id="Q0UA41"/>
<dbReference type="RefSeq" id="XP_001801616.1">
    <property type="nucleotide sequence ID" value="XM_001801564.1"/>
</dbReference>
<dbReference type="EMBL" id="CH445343">
    <property type="protein sequence ID" value="EAT81081.1"/>
    <property type="molecule type" value="Genomic_DNA"/>
</dbReference>
<dbReference type="KEGG" id="pno:SNOG_11373"/>
<dbReference type="AlphaFoldDB" id="Q0UA41"/>
<name>Q0UA41_PHANO</name>
<reference evidence="2" key="1">
    <citation type="journal article" date="2007" name="Plant Cell">
        <title>Dothideomycete-plant interactions illuminated by genome sequencing and EST analysis of the wheat pathogen Stagonospora nodorum.</title>
        <authorList>
            <person name="Hane J.K."/>
            <person name="Lowe R.G."/>
            <person name="Solomon P.S."/>
            <person name="Tan K.C."/>
            <person name="Schoch C.L."/>
            <person name="Spatafora J.W."/>
            <person name="Crous P.W."/>
            <person name="Kodira C."/>
            <person name="Birren B.W."/>
            <person name="Galagan J.E."/>
            <person name="Torriani S.F."/>
            <person name="McDonald B.A."/>
            <person name="Oliver R.P."/>
        </authorList>
    </citation>
    <scope>NUCLEOTIDE SEQUENCE [LARGE SCALE GENOMIC DNA]</scope>
    <source>
        <strain evidence="2">SN15 / ATCC MYA-4574 / FGSC 10173</strain>
    </source>
</reference>
<sequence>MGVLNLKRHVARHISQESREMFAIAAQSKDTPGHSHTFLHCELALSRASVAVEGLKFGAS</sequence>